<dbReference type="PANTHER" id="PTHR44196:SF1">
    <property type="entry name" value="DEHYDROGENASE_REDUCTASE SDR FAMILY MEMBER 7B"/>
    <property type="match status" value="1"/>
</dbReference>
<accession>A0A2P6U0T8</accession>
<dbReference type="PANTHER" id="PTHR44196">
    <property type="entry name" value="DEHYDROGENASE/REDUCTASE SDR FAMILY MEMBER 7B"/>
    <property type="match status" value="1"/>
</dbReference>
<evidence type="ECO:0000313" key="3">
    <source>
        <dbReference type="EMBL" id="PRW59908.1"/>
    </source>
</evidence>
<dbReference type="Proteomes" id="UP000239899">
    <property type="component" value="Unassembled WGS sequence"/>
</dbReference>
<dbReference type="InterPro" id="IPR036291">
    <property type="entry name" value="NAD(P)-bd_dom_sf"/>
</dbReference>
<gene>
    <name evidence="3" type="ORF">C2E21_1667</name>
</gene>
<dbReference type="GO" id="GO:0016020">
    <property type="term" value="C:membrane"/>
    <property type="evidence" value="ECO:0007669"/>
    <property type="project" value="TreeGrafter"/>
</dbReference>
<comment type="caution">
    <text evidence="3">The sequence shown here is derived from an EMBL/GenBank/DDBJ whole genome shotgun (WGS) entry which is preliminary data.</text>
</comment>
<dbReference type="EMBL" id="LHPG02000003">
    <property type="protein sequence ID" value="PRW59908.1"/>
    <property type="molecule type" value="Genomic_DNA"/>
</dbReference>
<dbReference type="AlphaFoldDB" id="A0A2P6U0T8"/>
<dbReference type="Gene3D" id="3.40.50.720">
    <property type="entry name" value="NAD(P)-binding Rossmann-like Domain"/>
    <property type="match status" value="1"/>
</dbReference>
<comment type="similarity">
    <text evidence="1">Belongs to the short-chain dehydrogenases/reductases (SDR) family.</text>
</comment>
<protein>
    <submittedName>
        <fullName evidence="3">Acetoin dehydrogenase</fullName>
    </submittedName>
</protein>
<organism evidence="3 4">
    <name type="scientific">Chlorella sorokiniana</name>
    <name type="common">Freshwater green alga</name>
    <dbReference type="NCBI Taxonomy" id="3076"/>
    <lineage>
        <taxon>Eukaryota</taxon>
        <taxon>Viridiplantae</taxon>
        <taxon>Chlorophyta</taxon>
        <taxon>core chlorophytes</taxon>
        <taxon>Trebouxiophyceae</taxon>
        <taxon>Chlorellales</taxon>
        <taxon>Chlorellaceae</taxon>
        <taxon>Chlorella clade</taxon>
        <taxon>Chlorella</taxon>
    </lineage>
</organism>
<dbReference type="InterPro" id="IPR002347">
    <property type="entry name" value="SDR_fam"/>
</dbReference>
<keyword evidence="4" id="KW-1185">Reference proteome</keyword>
<dbReference type="GO" id="GO:0016491">
    <property type="term" value="F:oxidoreductase activity"/>
    <property type="evidence" value="ECO:0007669"/>
    <property type="project" value="UniProtKB-KW"/>
</dbReference>
<proteinExistence type="inferred from homology"/>
<keyword evidence="2" id="KW-0560">Oxidoreductase</keyword>
<dbReference type="SUPFAM" id="SSF51735">
    <property type="entry name" value="NAD(P)-binding Rossmann-fold domains"/>
    <property type="match status" value="1"/>
</dbReference>
<dbReference type="OrthoDB" id="505500at2759"/>
<evidence type="ECO:0000256" key="1">
    <source>
        <dbReference type="ARBA" id="ARBA00006484"/>
    </source>
</evidence>
<name>A0A2P6U0T8_CHLSO</name>
<dbReference type="Pfam" id="PF00106">
    <property type="entry name" value="adh_short"/>
    <property type="match status" value="1"/>
</dbReference>
<evidence type="ECO:0000313" key="4">
    <source>
        <dbReference type="Proteomes" id="UP000239899"/>
    </source>
</evidence>
<reference evidence="3 4" key="1">
    <citation type="journal article" date="2018" name="Plant J.">
        <title>Genome sequences of Chlorella sorokiniana UTEX 1602 and Micractinium conductrix SAG 241.80: implications to maltose excretion by a green alga.</title>
        <authorList>
            <person name="Arriola M.B."/>
            <person name="Velmurugan N."/>
            <person name="Zhang Y."/>
            <person name="Plunkett M.H."/>
            <person name="Hondzo H."/>
            <person name="Barney B.M."/>
        </authorList>
    </citation>
    <scope>NUCLEOTIDE SEQUENCE [LARGE SCALE GENOMIC DNA]</scope>
    <source>
        <strain evidence="4">UTEX 1602</strain>
    </source>
</reference>
<dbReference type="PRINTS" id="PR00081">
    <property type="entry name" value="GDHRDH"/>
</dbReference>
<sequence length="148" mass="15128">MSLLQNEVICITGASRGVGECLAHCLAENGAKKLILVAEDEQGLKTASWAWTADKAKSAGAKDVETHICDLADAKAVQALGDKLAGMGVTCLINNAGVFLGGEDDPLKAGQGAVAPEDVAEAVLLPFRCSANCVPEEIVLKAAQPGNA</sequence>
<evidence type="ECO:0000256" key="2">
    <source>
        <dbReference type="ARBA" id="ARBA00023002"/>
    </source>
</evidence>